<dbReference type="PANTHER" id="PTHR40045:SF1">
    <property type="entry name" value="YQCI_YCGG FAMILY PROTEIN"/>
    <property type="match status" value="1"/>
</dbReference>
<dbReference type="NCBIfam" id="NF041366">
    <property type="entry name" value="GntA_guanitoxin"/>
    <property type="match status" value="1"/>
</dbReference>
<organism evidence="1 2">
    <name type="scientific">Alteromonas mediterranea</name>
    <dbReference type="NCBI Taxonomy" id="314275"/>
    <lineage>
        <taxon>Bacteria</taxon>
        <taxon>Pseudomonadati</taxon>
        <taxon>Pseudomonadota</taxon>
        <taxon>Gammaproteobacteria</taxon>
        <taxon>Alteromonadales</taxon>
        <taxon>Alteromonadaceae</taxon>
        <taxon>Alteromonas/Salinimonas group</taxon>
        <taxon>Alteromonas</taxon>
    </lineage>
</organism>
<dbReference type="EMBL" id="CP013928">
    <property type="protein sequence ID" value="AMJ78986.1"/>
    <property type="molecule type" value="Genomic_DNA"/>
</dbReference>
<name>A0AAC8XL53_9ALTE</name>
<dbReference type="AlphaFoldDB" id="A0AAC8XL53"/>
<dbReference type="RefSeq" id="WP_015067472.1">
    <property type="nucleotide sequence ID" value="NZ_CAXGIV010000007.1"/>
</dbReference>
<sequence length="224" mass="25858">MSIVKPDLEARFLSFVGDDEFPCVGAKSALTKQQIHINQYDDFRCDSNETDILASIHKFVETFTLKRDMYSSLVVTFEQPDTISESEFDKVLWEKLQRLHEVDACLKSWDSKVSSDPHSTQFSLSLGGKGFFVIGLHPNASRKSRRFSNPAIVFNLHEQFELLRKQQKFEAFRDHIRKRDAAYCGSKNPLLANHGESSEVYQYSGKKHSENWECPFKQEKHQSS</sequence>
<dbReference type="Proteomes" id="UP000061468">
    <property type="component" value="Chromosome"/>
</dbReference>
<dbReference type="InterPro" id="IPR014988">
    <property type="entry name" value="Uncharacterised_YqcI/YcgG"/>
</dbReference>
<dbReference type="Pfam" id="PF08892">
    <property type="entry name" value="YqcI_YcgG"/>
    <property type="match status" value="1"/>
</dbReference>
<evidence type="ECO:0000313" key="1">
    <source>
        <dbReference type="EMBL" id="AMJ78986.1"/>
    </source>
</evidence>
<proteinExistence type="predicted"/>
<reference evidence="1 2" key="1">
    <citation type="submission" date="2015-12" db="EMBL/GenBank/DDBJ databases">
        <title>Intraspecies pangenome expansion in the marine bacterium Alteromonas.</title>
        <authorList>
            <person name="Lopez-Perez M."/>
            <person name="Rodriguez-Valera F."/>
        </authorList>
    </citation>
    <scope>NUCLEOTIDE SEQUENCE [LARGE SCALE GENOMIC DNA]</scope>
    <source>
        <strain evidence="1 2">UM8</strain>
    </source>
</reference>
<accession>A0AAC8XL53</accession>
<evidence type="ECO:0008006" key="3">
    <source>
        <dbReference type="Google" id="ProtNLM"/>
    </source>
</evidence>
<gene>
    <name evidence="1" type="ORF">AV942_12125</name>
</gene>
<protein>
    <recommendedName>
        <fullName evidence="3">YqcI/YcgG family protein</fullName>
    </recommendedName>
</protein>
<dbReference type="PANTHER" id="PTHR40045">
    <property type="entry name" value="YCGG FAMILY PROTEIN"/>
    <property type="match status" value="1"/>
</dbReference>
<evidence type="ECO:0000313" key="2">
    <source>
        <dbReference type="Proteomes" id="UP000061468"/>
    </source>
</evidence>